<dbReference type="InterPro" id="IPR014284">
    <property type="entry name" value="RNA_pol_sigma-70_dom"/>
</dbReference>
<dbReference type="GO" id="GO:0003677">
    <property type="term" value="F:DNA binding"/>
    <property type="evidence" value="ECO:0007669"/>
    <property type="project" value="InterPro"/>
</dbReference>
<dbReference type="SUPFAM" id="SSF48452">
    <property type="entry name" value="TPR-like"/>
    <property type="match status" value="1"/>
</dbReference>
<feature type="domain" description="DUF6596" evidence="7">
    <location>
        <begin position="172"/>
        <end position="264"/>
    </location>
</feature>
<evidence type="ECO:0000256" key="2">
    <source>
        <dbReference type="ARBA" id="ARBA00023015"/>
    </source>
</evidence>
<accession>A0AAU7T7Z8</accession>
<dbReference type="Gene3D" id="1.25.40.10">
    <property type="entry name" value="Tetratricopeptide repeat domain"/>
    <property type="match status" value="1"/>
</dbReference>
<dbReference type="GO" id="GO:0016987">
    <property type="term" value="F:sigma factor activity"/>
    <property type="evidence" value="ECO:0007669"/>
    <property type="project" value="UniProtKB-KW"/>
</dbReference>
<proteinExistence type="inferred from homology"/>
<dbReference type="InterPro" id="IPR013325">
    <property type="entry name" value="RNA_pol_sigma_r2"/>
</dbReference>
<dbReference type="Pfam" id="PF04542">
    <property type="entry name" value="Sigma70_r2"/>
    <property type="match status" value="1"/>
</dbReference>
<dbReference type="InterPro" id="IPR007627">
    <property type="entry name" value="RNA_pol_sigma70_r2"/>
</dbReference>
<dbReference type="SUPFAM" id="SSF88946">
    <property type="entry name" value="Sigma2 domain of RNA polymerase sigma factors"/>
    <property type="match status" value="1"/>
</dbReference>
<organism evidence="8">
    <name type="scientific">Kribbella sp. HUAS MG21</name>
    <dbReference type="NCBI Taxonomy" id="3160966"/>
    <lineage>
        <taxon>Bacteria</taxon>
        <taxon>Bacillati</taxon>
        <taxon>Actinomycetota</taxon>
        <taxon>Actinomycetes</taxon>
        <taxon>Propionibacteriales</taxon>
        <taxon>Kribbellaceae</taxon>
        <taxon>Kribbella</taxon>
    </lineage>
</organism>
<dbReference type="Pfam" id="PF20239">
    <property type="entry name" value="DUF6596"/>
    <property type="match status" value="1"/>
</dbReference>
<dbReference type="InterPro" id="IPR013324">
    <property type="entry name" value="RNA_pol_sigma_r3/r4-like"/>
</dbReference>
<keyword evidence="3" id="KW-0731">Sigma factor</keyword>
<dbReference type="GO" id="GO:0006352">
    <property type="term" value="P:DNA-templated transcription initiation"/>
    <property type="evidence" value="ECO:0007669"/>
    <property type="project" value="InterPro"/>
</dbReference>
<evidence type="ECO:0000259" key="5">
    <source>
        <dbReference type="Pfam" id="PF04542"/>
    </source>
</evidence>
<dbReference type="EMBL" id="CP158165">
    <property type="protein sequence ID" value="XBV22750.1"/>
    <property type="molecule type" value="Genomic_DNA"/>
</dbReference>
<evidence type="ECO:0000259" key="6">
    <source>
        <dbReference type="Pfam" id="PF08281"/>
    </source>
</evidence>
<dbReference type="Gene3D" id="1.10.1740.10">
    <property type="match status" value="1"/>
</dbReference>
<gene>
    <name evidence="8" type="ORF">ABN611_29820</name>
</gene>
<dbReference type="PANTHER" id="PTHR47756:SF2">
    <property type="entry name" value="BLL6612 PROTEIN"/>
    <property type="match status" value="1"/>
</dbReference>
<dbReference type="InterPro" id="IPR046531">
    <property type="entry name" value="DUF6596"/>
</dbReference>
<feature type="domain" description="RNA polymerase sigma factor 70 region 4 type 2" evidence="6">
    <location>
        <begin position="103"/>
        <end position="154"/>
    </location>
</feature>
<dbReference type="AlphaFoldDB" id="A0AAU7T7Z8"/>
<dbReference type="NCBIfam" id="TIGR02937">
    <property type="entry name" value="sigma70-ECF"/>
    <property type="match status" value="1"/>
</dbReference>
<evidence type="ECO:0000313" key="8">
    <source>
        <dbReference type="EMBL" id="XBV22750.1"/>
    </source>
</evidence>
<feature type="domain" description="RNA polymerase sigma-70 region 2" evidence="5">
    <location>
        <begin position="11"/>
        <end position="71"/>
    </location>
</feature>
<dbReference type="InterPro" id="IPR013249">
    <property type="entry name" value="RNA_pol_sigma70_r4_t2"/>
</dbReference>
<name>A0AAU7T7Z8_9ACTN</name>
<dbReference type="SUPFAM" id="SSF88659">
    <property type="entry name" value="Sigma3 and sigma4 domains of RNA polymerase sigma factors"/>
    <property type="match status" value="1"/>
</dbReference>
<evidence type="ECO:0000256" key="1">
    <source>
        <dbReference type="ARBA" id="ARBA00010641"/>
    </source>
</evidence>
<dbReference type="PANTHER" id="PTHR47756">
    <property type="entry name" value="BLL6612 PROTEIN-RELATED"/>
    <property type="match status" value="1"/>
</dbReference>
<dbReference type="RefSeq" id="WP_350275589.1">
    <property type="nucleotide sequence ID" value="NZ_CP158165.1"/>
</dbReference>
<evidence type="ECO:0000256" key="3">
    <source>
        <dbReference type="ARBA" id="ARBA00023082"/>
    </source>
</evidence>
<dbReference type="Pfam" id="PF08281">
    <property type="entry name" value="Sigma70_r4_2"/>
    <property type="match status" value="1"/>
</dbReference>
<evidence type="ECO:0000256" key="4">
    <source>
        <dbReference type="ARBA" id="ARBA00023163"/>
    </source>
</evidence>
<evidence type="ECO:0000259" key="7">
    <source>
        <dbReference type="Pfam" id="PF20239"/>
    </source>
</evidence>
<reference evidence="8" key="1">
    <citation type="submission" date="2024-06" db="EMBL/GenBank/DDBJ databases">
        <title>Kribbella sp. strain HUAS MG21 genome sequences.</title>
        <authorList>
            <person name="Mo P."/>
        </authorList>
    </citation>
    <scope>NUCLEOTIDE SEQUENCE</scope>
    <source>
        <strain evidence="8">HUAS MG21</strain>
    </source>
</reference>
<dbReference type="Gene3D" id="1.10.10.10">
    <property type="entry name" value="Winged helix-like DNA-binding domain superfamily/Winged helix DNA-binding domain"/>
    <property type="match status" value="1"/>
</dbReference>
<dbReference type="InterPro" id="IPR036388">
    <property type="entry name" value="WH-like_DNA-bd_sf"/>
</dbReference>
<dbReference type="InterPro" id="IPR011990">
    <property type="entry name" value="TPR-like_helical_dom_sf"/>
</dbReference>
<keyword evidence="4" id="KW-0804">Transcription</keyword>
<comment type="similarity">
    <text evidence="1">Belongs to the sigma-70 factor family. ECF subfamily.</text>
</comment>
<sequence length="391" mass="43603">MIEEIFRAEWGRVLASLAGFLGDFDLAEEVTQEAFAVAAEKWPADGVPDNPGAWLTTTARRRAIDRLRRDRTFAAKAPLLAVPEVQEIEMAETAIPDERLELIFLCCHPALAVEAQVALTLRALGGLSTEEIARAFLVAPETMKRRLTRAKAKIKLAGIPFRVPPDHALPERLGVVLKVVYLIFNEGYGGRDELAAEAVRLGRMLAALMPDEPDVLGLLALMLSHHARRAARRTDGEVVLLEQQDRGRWDHEMIAESRALVDRAIARARSTYVVQAAIAVLQTEPEIDWAQVAALYLELAQQTGSPVVELNRAVAVAQAGAPRAALEITDALQLDNYPYLHSTRAELLRRIDRPAEAITEYRRALELLTDEPERRLLRQRITELEDRNPQH</sequence>
<keyword evidence="2" id="KW-0805">Transcription regulation</keyword>
<protein>
    <submittedName>
        <fullName evidence="8">Sigma-70 family RNA polymerase sigma factor</fullName>
    </submittedName>
</protein>